<feature type="compositionally biased region" description="Polar residues" evidence="1">
    <location>
        <begin position="102"/>
        <end position="122"/>
    </location>
</feature>
<keyword evidence="4" id="KW-1185">Reference proteome</keyword>
<evidence type="ECO:0000256" key="1">
    <source>
        <dbReference type="SAM" id="MobiDB-lite"/>
    </source>
</evidence>
<organism evidence="3 4">
    <name type="scientific">Dreissena polymorpha</name>
    <name type="common">Zebra mussel</name>
    <name type="synonym">Mytilus polymorpha</name>
    <dbReference type="NCBI Taxonomy" id="45954"/>
    <lineage>
        <taxon>Eukaryota</taxon>
        <taxon>Metazoa</taxon>
        <taxon>Spiralia</taxon>
        <taxon>Lophotrochozoa</taxon>
        <taxon>Mollusca</taxon>
        <taxon>Bivalvia</taxon>
        <taxon>Autobranchia</taxon>
        <taxon>Heteroconchia</taxon>
        <taxon>Euheterodonta</taxon>
        <taxon>Imparidentia</taxon>
        <taxon>Neoheterodontei</taxon>
        <taxon>Myida</taxon>
        <taxon>Dreissenoidea</taxon>
        <taxon>Dreissenidae</taxon>
        <taxon>Dreissena</taxon>
    </lineage>
</organism>
<dbReference type="Proteomes" id="UP000828390">
    <property type="component" value="Unassembled WGS sequence"/>
</dbReference>
<gene>
    <name evidence="3" type="ORF">DPMN_015010</name>
</gene>
<protein>
    <recommendedName>
        <fullName evidence="2">EH domain-containing protein</fullName>
    </recommendedName>
</protein>
<dbReference type="EMBL" id="JAIWYP010000001">
    <property type="protein sequence ID" value="KAH3890920.1"/>
    <property type="molecule type" value="Genomic_DNA"/>
</dbReference>
<feature type="compositionally biased region" description="Basic and acidic residues" evidence="1">
    <location>
        <begin position="1149"/>
        <end position="1166"/>
    </location>
</feature>
<evidence type="ECO:0000259" key="2">
    <source>
        <dbReference type="PROSITE" id="PS50031"/>
    </source>
</evidence>
<dbReference type="Pfam" id="PF25999">
    <property type="entry name" value="SYNRG_C"/>
    <property type="match status" value="1"/>
</dbReference>
<dbReference type="Gene3D" id="1.10.238.10">
    <property type="entry name" value="EF-hand"/>
    <property type="match status" value="1"/>
</dbReference>
<feature type="region of interest" description="Disordered" evidence="1">
    <location>
        <begin position="593"/>
        <end position="667"/>
    </location>
</feature>
<dbReference type="PANTHER" id="PTHR15463:SF2">
    <property type="entry name" value="SYNERGIN GAMMA"/>
    <property type="match status" value="1"/>
</dbReference>
<feature type="compositionally biased region" description="Polar residues" evidence="1">
    <location>
        <begin position="452"/>
        <end position="466"/>
    </location>
</feature>
<feature type="compositionally biased region" description="Polar residues" evidence="1">
    <location>
        <begin position="605"/>
        <end position="625"/>
    </location>
</feature>
<proteinExistence type="predicted"/>
<feature type="compositionally biased region" description="Polar residues" evidence="1">
    <location>
        <begin position="134"/>
        <end position="156"/>
    </location>
</feature>
<evidence type="ECO:0000313" key="4">
    <source>
        <dbReference type="Proteomes" id="UP000828390"/>
    </source>
</evidence>
<feature type="compositionally biased region" description="Acidic residues" evidence="1">
    <location>
        <begin position="632"/>
        <end position="644"/>
    </location>
</feature>
<feature type="non-terminal residue" evidence="3">
    <location>
        <position position="1"/>
    </location>
</feature>
<feature type="compositionally biased region" description="Polar residues" evidence="1">
    <location>
        <begin position="1065"/>
        <end position="1078"/>
    </location>
</feature>
<feature type="region of interest" description="Disordered" evidence="1">
    <location>
        <begin position="203"/>
        <end position="234"/>
    </location>
</feature>
<evidence type="ECO:0000313" key="3">
    <source>
        <dbReference type="EMBL" id="KAH3890920.1"/>
    </source>
</evidence>
<dbReference type="InterPro" id="IPR039656">
    <property type="entry name" value="SYNRG"/>
</dbReference>
<dbReference type="InterPro" id="IPR059024">
    <property type="entry name" value="SYNRG_C"/>
</dbReference>
<feature type="compositionally biased region" description="Polar residues" evidence="1">
    <location>
        <begin position="1169"/>
        <end position="1186"/>
    </location>
</feature>
<feature type="region of interest" description="Disordered" evidence="1">
    <location>
        <begin position="1058"/>
        <end position="1090"/>
    </location>
</feature>
<feature type="compositionally biased region" description="Low complexity" evidence="1">
    <location>
        <begin position="222"/>
        <end position="232"/>
    </location>
</feature>
<comment type="caution">
    <text evidence="3">The sequence shown here is derived from an EMBL/GenBank/DDBJ whole genome shotgun (WGS) entry which is preliminary data.</text>
</comment>
<feature type="region of interest" description="Disordered" evidence="1">
    <location>
        <begin position="1127"/>
        <end position="1187"/>
    </location>
</feature>
<accession>A0A9D4NAR0</accession>
<dbReference type="InterPro" id="IPR000261">
    <property type="entry name" value="EH_dom"/>
</dbReference>
<feature type="domain" description="EH" evidence="2">
    <location>
        <begin position="330"/>
        <end position="416"/>
    </location>
</feature>
<feature type="region of interest" description="Disordered" evidence="1">
    <location>
        <begin position="1"/>
        <end position="24"/>
    </location>
</feature>
<reference evidence="3" key="2">
    <citation type="submission" date="2020-11" db="EMBL/GenBank/DDBJ databases">
        <authorList>
            <person name="McCartney M.A."/>
            <person name="Auch B."/>
            <person name="Kono T."/>
            <person name="Mallez S."/>
            <person name="Becker A."/>
            <person name="Gohl D.M."/>
            <person name="Silverstein K.A.T."/>
            <person name="Koren S."/>
            <person name="Bechman K.B."/>
            <person name="Herman A."/>
            <person name="Abrahante J.E."/>
            <person name="Garbe J."/>
        </authorList>
    </citation>
    <scope>NUCLEOTIDE SEQUENCE</scope>
    <source>
        <strain evidence="3">Duluth1</strain>
        <tissue evidence="3">Whole animal</tissue>
    </source>
</reference>
<dbReference type="PANTHER" id="PTHR15463">
    <property type="entry name" value="AP1 GAMMA SUBUNIT BINDING PROTEIN 1"/>
    <property type="match status" value="1"/>
</dbReference>
<dbReference type="PROSITE" id="PS50031">
    <property type="entry name" value="EH"/>
    <property type="match status" value="1"/>
</dbReference>
<sequence length="1326" mass="142173">MNPNMRQPGFPPQGHMPMNSHGMMMSHTNMISSQMPSQSFMGNPQVAGVRMPPMAAPPPYNQAVSQSAQNYVRPQVPGAVRAPSQVNHGRPKPPTEKEKYFLQQQAKLKQFGKSSGTRSSLDPAQLVDSVFGPSPSTKSATPRQQAPAPVNSSSLVSEDDGFGDFLGGTTSSIAIDLSVNLALGHLGSIVQSTTAVVGSAGVSHASSAPQTNTPASVGHTLSNNTTSPTNKTPPKDIKEMMLESCDLSAPARTQGFVKRTLKEIDPTVLPHTGPHVHHASSNARTWNDSEELTQLFSSEEIKQTHAAKKVVKGQTARQRRLSKPPAWLTDTHYQHPIYRQVLEACLVDGKVNTERLYPILMLSGLQKDVLGRLWSLCNMASPGQLTLLELTQLLAVIALTQKNYLVETVEVLNHIPQCPVPVLHPSGSQFTAATQSVPETSDVCQPGPQGTIAPQSGSSVGTSQINHVTGYGNNPSLIGSGSFYSSVPGLDTSLSSSVVFQLPAQPFAGLSTGIPSGFHSNMSGSSPATLSVTQLPSGGVNQKVSSLVNNDVDDDDDFADFQAAVPTVTSTARPATSSYVAVQTPASVLQAQKSQASASSGMLPSKNSPVTTDLTGPRSHGSTVESFFGSDDSSETASPDDDYFDGYRSADSKPSDSTFSTDQSDTDDFKNFDNYLDEFQQRKDVRDIDSPLHRPISRSTVKPAPPPASVTNVTPPKIAMVPLPVKVSLGKFQSGSQIIGASSPNVMPTEHKAAADNIDEFADYHSAPAIPSDLKLKQKSVSANDLIGDEDKYAALRSLEFAAEVPATTGSVLTETGGDNADDDWADFEASAQPSSVSKSGVLSLDNVDLLFQSSDIIVSGSSVPAILSIQNIAPSFVGVTDNEKDDDGDWADFQDFSAGGNMSAENPKAAVTAPNMGLVSVKNDSLKPDEILGLFKMKSDPPSAVKSRDDEFVPEIKVNSQKPTSAFKDHLHGIPKSNSTPNSFGMDTASILKEKYDENTCSPPPVDNFVDEEHDEYSRGFDFDDFVRPKTPEKKKVYGIYGVNPCFVVEGHKKSEELTKSKSADNVTSKSNEPSLHNDSDNDSDSVASKDLDMFKGKLGVIRSAEDSSSVASLDFVINKTIQHVKDEDAHSQSSSDFNSFDGGLEMHIPESKSMDSLDFKRDESDGQDSGSLNWDSAQKDQFNTRTEDTKRLHEIHTVDDEAALYSGVPVLGDRYSAIMASEHTASDKPCVEWGRCLESCLQMIQQANAVFHAISSPDVCAEVIQSQQGSQYIEGVIEIYRVVCKISHSMNKTGIISDTLLRALKEIDLAWNNLTAFLVGGSVM</sequence>
<dbReference type="GO" id="GO:0030130">
    <property type="term" value="C:clathrin coat of trans-Golgi network vesicle"/>
    <property type="evidence" value="ECO:0007669"/>
    <property type="project" value="TreeGrafter"/>
</dbReference>
<feature type="region of interest" description="Disordered" evidence="1">
    <location>
        <begin position="439"/>
        <end position="466"/>
    </location>
</feature>
<dbReference type="SUPFAM" id="SSF47473">
    <property type="entry name" value="EF-hand"/>
    <property type="match status" value="1"/>
</dbReference>
<reference evidence="3" key="1">
    <citation type="journal article" date="2019" name="bioRxiv">
        <title>The Genome of the Zebra Mussel, Dreissena polymorpha: A Resource for Invasive Species Research.</title>
        <authorList>
            <person name="McCartney M.A."/>
            <person name="Auch B."/>
            <person name="Kono T."/>
            <person name="Mallez S."/>
            <person name="Zhang Y."/>
            <person name="Obille A."/>
            <person name="Becker A."/>
            <person name="Abrahante J.E."/>
            <person name="Garbe J."/>
            <person name="Badalamenti J.P."/>
            <person name="Herman A."/>
            <person name="Mangelson H."/>
            <person name="Liachko I."/>
            <person name="Sullivan S."/>
            <person name="Sone E.D."/>
            <person name="Koren S."/>
            <person name="Silverstein K.A.T."/>
            <person name="Beckman K.B."/>
            <person name="Gohl D.M."/>
        </authorList>
    </citation>
    <scope>NUCLEOTIDE SEQUENCE</scope>
    <source>
        <strain evidence="3">Duluth1</strain>
        <tissue evidence="3">Whole animal</tissue>
    </source>
</reference>
<dbReference type="InterPro" id="IPR011992">
    <property type="entry name" value="EF-hand-dom_pair"/>
</dbReference>
<name>A0A9D4NAR0_DREPO</name>
<feature type="compositionally biased region" description="Polar residues" evidence="1">
    <location>
        <begin position="209"/>
        <end position="221"/>
    </location>
</feature>
<feature type="region of interest" description="Disordered" evidence="1">
    <location>
        <begin position="79"/>
        <end position="156"/>
    </location>
</feature>